<protein>
    <recommendedName>
        <fullName evidence="2">DUF2141 domain-containing protein</fullName>
    </recommendedName>
</protein>
<dbReference type="InterPro" id="IPR018673">
    <property type="entry name" value="DUF2141"/>
</dbReference>
<accession>A0A445MV68</accession>
<gene>
    <name evidence="1" type="ORF">PITCH_A1800044</name>
</gene>
<dbReference type="AlphaFoldDB" id="A0A445MV68"/>
<evidence type="ECO:0000313" key="1">
    <source>
        <dbReference type="EMBL" id="SPD73358.1"/>
    </source>
</evidence>
<organism evidence="1">
    <name type="scientific">uncultured Desulfobacterium sp</name>
    <dbReference type="NCBI Taxonomy" id="201089"/>
    <lineage>
        <taxon>Bacteria</taxon>
        <taxon>Pseudomonadati</taxon>
        <taxon>Thermodesulfobacteriota</taxon>
        <taxon>Desulfobacteria</taxon>
        <taxon>Desulfobacterales</taxon>
        <taxon>Desulfobacteriaceae</taxon>
        <taxon>Desulfobacterium</taxon>
        <taxon>environmental samples</taxon>
    </lineage>
</organism>
<name>A0A445MV68_9BACT</name>
<dbReference type="Pfam" id="PF09912">
    <property type="entry name" value="DUF2141"/>
    <property type="match status" value="1"/>
</dbReference>
<dbReference type="EMBL" id="OJIN01000091">
    <property type="protein sequence ID" value="SPD73358.1"/>
    <property type="molecule type" value="Genomic_DNA"/>
</dbReference>
<reference evidence="1" key="1">
    <citation type="submission" date="2018-01" db="EMBL/GenBank/DDBJ databases">
        <authorList>
            <person name="Regsiter A."/>
            <person name="William W."/>
        </authorList>
    </citation>
    <scope>NUCLEOTIDE SEQUENCE</scope>
    <source>
        <strain evidence="1">TRIP AH-1</strain>
    </source>
</reference>
<sequence length="187" mass="20120">MIILSNCGFLLPAADQRIVGCSIIFAVLVAINVVSTFSPNYAPISRINIAHASNAESFVSQVATGKGTVAITAFGFRNNLGVARVTLFNSENGFPDQPKDAFQTASVSITEGKADIIFNEIPFGTYAVGIFHDENSNTQMDKNFLGIPTEGYGASMDARGKLGPPSFEDAKFVVDKEIVKIEIRMVY</sequence>
<proteinExistence type="predicted"/>
<evidence type="ECO:0008006" key="2">
    <source>
        <dbReference type="Google" id="ProtNLM"/>
    </source>
</evidence>